<dbReference type="GO" id="GO:0008270">
    <property type="term" value="F:zinc ion binding"/>
    <property type="evidence" value="ECO:0007669"/>
    <property type="project" value="InterPro"/>
</dbReference>
<dbReference type="eggNOG" id="KOG2596">
    <property type="taxonomic scope" value="Eukaryota"/>
</dbReference>
<dbReference type="Proteomes" id="UP000008983">
    <property type="component" value="Unassembled WGS sequence"/>
</dbReference>
<dbReference type="GeneID" id="14910204"/>
<dbReference type="PANTHER" id="PTHR28570:SF3">
    <property type="entry name" value="ASPARTYL AMINOPEPTIDASE"/>
    <property type="match status" value="1"/>
</dbReference>
<dbReference type="OrthoDB" id="9880441at2759"/>
<dbReference type="EMBL" id="GL983233">
    <property type="protein sequence ID" value="EGR34019.1"/>
    <property type="molecule type" value="Genomic_DNA"/>
</dbReference>
<dbReference type="STRING" id="857967.G0QL90"/>
<name>G0QL90_ICHMU</name>
<dbReference type="Pfam" id="PF02127">
    <property type="entry name" value="Peptidase_M18"/>
    <property type="match status" value="1"/>
</dbReference>
<evidence type="ECO:0000256" key="1">
    <source>
        <dbReference type="ARBA" id="ARBA00001335"/>
    </source>
</evidence>
<dbReference type="GO" id="GO:0006508">
    <property type="term" value="P:proteolysis"/>
    <property type="evidence" value="ECO:0007669"/>
    <property type="project" value="InterPro"/>
</dbReference>
<dbReference type="Gene3D" id="3.40.630.10">
    <property type="entry name" value="Zn peptidases"/>
    <property type="match status" value="1"/>
</dbReference>
<evidence type="ECO:0000313" key="4">
    <source>
        <dbReference type="Proteomes" id="UP000008983"/>
    </source>
</evidence>
<accession>G0QL90</accession>
<protein>
    <recommendedName>
        <fullName evidence="2">aspartyl aminopeptidase</fullName>
        <ecNumber evidence="2">3.4.11.21</ecNumber>
    </recommendedName>
</protein>
<comment type="catalytic activity">
    <reaction evidence="1">
        <text>Release of an N-terminal aspartate or glutamate from a peptide, with a preference for aspartate.</text>
        <dbReference type="EC" id="3.4.11.21"/>
    </reaction>
</comment>
<keyword evidence="4" id="KW-1185">Reference proteome</keyword>
<dbReference type="InterPro" id="IPR001948">
    <property type="entry name" value="Peptidase_M18"/>
</dbReference>
<dbReference type="OMA" id="MEKHETN"/>
<proteinExistence type="predicted"/>
<sequence length="129" mass="14242">MAHSIHPNYPEKHKENHKIKLNEGVGIKVNHNQRYCTDSISGAIIKAIAEKSQVPYQEFVVKNDSPCGSTIGPIITTNSGIKGCDIGCGQWGMHSIRETCGVLDTVYYVELMGGFFQNYEKIAPSLLKC</sequence>
<organism evidence="3 4">
    <name type="scientific">Ichthyophthirius multifiliis</name>
    <name type="common">White spot disease agent</name>
    <name type="synonym">Ich</name>
    <dbReference type="NCBI Taxonomy" id="5932"/>
    <lineage>
        <taxon>Eukaryota</taxon>
        <taxon>Sar</taxon>
        <taxon>Alveolata</taxon>
        <taxon>Ciliophora</taxon>
        <taxon>Intramacronucleata</taxon>
        <taxon>Oligohymenophorea</taxon>
        <taxon>Hymenostomatida</taxon>
        <taxon>Ophryoglenina</taxon>
        <taxon>Ichthyophthirius</taxon>
    </lineage>
</organism>
<dbReference type="AlphaFoldDB" id="G0QL90"/>
<dbReference type="GO" id="GO:0004177">
    <property type="term" value="F:aminopeptidase activity"/>
    <property type="evidence" value="ECO:0007669"/>
    <property type="project" value="UniProtKB-EC"/>
</dbReference>
<evidence type="ECO:0000256" key="2">
    <source>
        <dbReference type="ARBA" id="ARBA00011965"/>
    </source>
</evidence>
<reference evidence="3 4" key="1">
    <citation type="submission" date="2011-07" db="EMBL/GenBank/DDBJ databases">
        <authorList>
            <person name="Coyne R."/>
            <person name="Brami D."/>
            <person name="Johnson J."/>
            <person name="Hostetler J."/>
            <person name="Hannick L."/>
            <person name="Clark T."/>
            <person name="Cassidy-Hanley D."/>
            <person name="Inman J."/>
        </authorList>
    </citation>
    <scope>NUCLEOTIDE SEQUENCE [LARGE SCALE GENOMIC DNA]</scope>
    <source>
        <strain evidence="3 4">G5</strain>
    </source>
</reference>
<evidence type="ECO:0000313" key="3">
    <source>
        <dbReference type="EMBL" id="EGR34019.1"/>
    </source>
</evidence>
<dbReference type="InParanoid" id="G0QL90"/>
<gene>
    <name evidence="3" type="ORF">IMG5_027170</name>
</gene>
<dbReference type="RefSeq" id="XP_004039323.1">
    <property type="nucleotide sequence ID" value="XM_004039275.1"/>
</dbReference>
<dbReference type="EC" id="3.4.11.21" evidence="2"/>
<dbReference type="PANTHER" id="PTHR28570">
    <property type="entry name" value="ASPARTYL AMINOPEPTIDASE"/>
    <property type="match status" value="1"/>
</dbReference>
<dbReference type="SUPFAM" id="SSF53187">
    <property type="entry name" value="Zn-dependent exopeptidases"/>
    <property type="match status" value="1"/>
</dbReference>